<evidence type="ECO:0000313" key="2">
    <source>
        <dbReference type="Proteomes" id="UP001516400"/>
    </source>
</evidence>
<reference evidence="1 2" key="1">
    <citation type="journal article" date="2021" name="BMC Biol.">
        <title>Horizontally acquired antibacterial genes associated with adaptive radiation of ladybird beetles.</title>
        <authorList>
            <person name="Li H.S."/>
            <person name="Tang X.F."/>
            <person name="Huang Y.H."/>
            <person name="Xu Z.Y."/>
            <person name="Chen M.L."/>
            <person name="Du X.Y."/>
            <person name="Qiu B.Y."/>
            <person name="Chen P.T."/>
            <person name="Zhang W."/>
            <person name="Slipinski A."/>
            <person name="Escalona H.E."/>
            <person name="Waterhouse R.M."/>
            <person name="Zwick A."/>
            <person name="Pang H."/>
        </authorList>
    </citation>
    <scope>NUCLEOTIDE SEQUENCE [LARGE SCALE GENOMIC DNA]</scope>
    <source>
        <strain evidence="1">SYSU2018</strain>
    </source>
</reference>
<dbReference type="Proteomes" id="UP001516400">
    <property type="component" value="Unassembled WGS sequence"/>
</dbReference>
<proteinExistence type="predicted"/>
<comment type="caution">
    <text evidence="1">The sequence shown here is derived from an EMBL/GenBank/DDBJ whole genome shotgun (WGS) entry which is preliminary data.</text>
</comment>
<gene>
    <name evidence="1" type="ORF">HHI36_019797</name>
</gene>
<protein>
    <submittedName>
        <fullName evidence="1">Uncharacterized protein</fullName>
    </submittedName>
</protein>
<accession>A0ABD2N8E5</accession>
<dbReference type="InterPro" id="IPR036691">
    <property type="entry name" value="Endo/exonu/phosph_ase_sf"/>
</dbReference>
<dbReference type="EMBL" id="JABFTP020000083">
    <property type="protein sequence ID" value="KAL3275025.1"/>
    <property type="molecule type" value="Genomic_DNA"/>
</dbReference>
<evidence type="ECO:0000313" key="1">
    <source>
        <dbReference type="EMBL" id="KAL3275025.1"/>
    </source>
</evidence>
<name>A0ABD2N8E5_9CUCU</name>
<keyword evidence="2" id="KW-1185">Reference proteome</keyword>
<sequence length="141" mass="16292">MFGCRWTLFSTTSDYPGEADTLLLVLEEILAEFGVTNHQIVIARDFNIDGLKDYENETEYFHQLLNSFGMHATMKEPKRTTPTTRSCTDNIVTDRDDCTAKIIPTIISDHDTVQIIQLHLLNENISLNHIHRRMIQKDRVD</sequence>
<dbReference type="AlphaFoldDB" id="A0ABD2N8E5"/>
<organism evidence="1 2">
    <name type="scientific">Cryptolaemus montrouzieri</name>
    <dbReference type="NCBI Taxonomy" id="559131"/>
    <lineage>
        <taxon>Eukaryota</taxon>
        <taxon>Metazoa</taxon>
        <taxon>Ecdysozoa</taxon>
        <taxon>Arthropoda</taxon>
        <taxon>Hexapoda</taxon>
        <taxon>Insecta</taxon>
        <taxon>Pterygota</taxon>
        <taxon>Neoptera</taxon>
        <taxon>Endopterygota</taxon>
        <taxon>Coleoptera</taxon>
        <taxon>Polyphaga</taxon>
        <taxon>Cucujiformia</taxon>
        <taxon>Coccinelloidea</taxon>
        <taxon>Coccinellidae</taxon>
        <taxon>Scymninae</taxon>
        <taxon>Scymnini</taxon>
        <taxon>Cryptolaemus</taxon>
    </lineage>
</organism>
<dbReference type="SUPFAM" id="SSF56219">
    <property type="entry name" value="DNase I-like"/>
    <property type="match status" value="1"/>
</dbReference>